<dbReference type="PANTHER" id="PTHR11699">
    <property type="entry name" value="ALDEHYDE DEHYDROGENASE-RELATED"/>
    <property type="match status" value="1"/>
</dbReference>
<dbReference type="Pfam" id="PF00171">
    <property type="entry name" value="Aldedh"/>
    <property type="match status" value="1"/>
</dbReference>
<dbReference type="EMBL" id="LZRT01000075">
    <property type="protein sequence ID" value="OUM87456.1"/>
    <property type="molecule type" value="Genomic_DNA"/>
</dbReference>
<reference evidence="9" key="1">
    <citation type="submission" date="2016-06" db="EMBL/GenBank/DDBJ databases">
        <authorList>
            <person name="Nascimento L."/>
            <person name="Pereira R.V."/>
            <person name="Martins L.F."/>
            <person name="Quaggio R.B."/>
            <person name="Silva A.M."/>
            <person name="Setubal J.C."/>
        </authorList>
    </citation>
    <scope>NUCLEOTIDE SEQUENCE [LARGE SCALE GENOMIC DNA]</scope>
</reference>
<evidence type="ECO:0000313" key="8">
    <source>
        <dbReference type="EMBL" id="OUM87456.1"/>
    </source>
</evidence>
<comment type="caution">
    <text evidence="8">The sequence shown here is derived from an EMBL/GenBank/DDBJ whole genome shotgun (WGS) entry which is preliminary data.</text>
</comment>
<dbReference type="PIRSF" id="PIRSF036492">
    <property type="entry name" value="ALDH"/>
    <property type="match status" value="1"/>
</dbReference>
<evidence type="ECO:0000256" key="3">
    <source>
        <dbReference type="PIRNR" id="PIRNR036492"/>
    </source>
</evidence>
<accession>A0A1Y3PMV3</accession>
<evidence type="ECO:0000259" key="7">
    <source>
        <dbReference type="Pfam" id="PF00171"/>
    </source>
</evidence>
<gene>
    <name evidence="8" type="ORF">BAA01_12690</name>
</gene>
<organism evidence="8 9">
    <name type="scientific">Bacillus thermozeamaize</name>
    <dbReference type="NCBI Taxonomy" id="230954"/>
    <lineage>
        <taxon>Bacteria</taxon>
        <taxon>Bacillati</taxon>
        <taxon>Bacillota</taxon>
        <taxon>Bacilli</taxon>
        <taxon>Bacillales</taxon>
        <taxon>Bacillaceae</taxon>
        <taxon>Bacillus</taxon>
    </lineage>
</organism>
<feature type="domain" description="Aldehyde dehydrogenase" evidence="7">
    <location>
        <begin position="3"/>
        <end position="460"/>
    </location>
</feature>
<name>A0A1Y3PMV3_9BACI</name>
<proteinExistence type="inferred from homology"/>
<dbReference type="InterPro" id="IPR015590">
    <property type="entry name" value="Aldehyde_DH_dom"/>
</dbReference>
<dbReference type="GO" id="GO:0016620">
    <property type="term" value="F:oxidoreductase activity, acting on the aldehyde or oxo group of donors, NAD or NADP as acceptor"/>
    <property type="evidence" value="ECO:0007669"/>
    <property type="project" value="InterPro"/>
</dbReference>
<evidence type="ECO:0000256" key="4">
    <source>
        <dbReference type="PIRSR" id="PIRSR036492-1"/>
    </source>
</evidence>
<evidence type="ECO:0000256" key="6">
    <source>
        <dbReference type="RuleBase" id="RU003345"/>
    </source>
</evidence>
<dbReference type="Gene3D" id="3.40.605.10">
    <property type="entry name" value="Aldehyde Dehydrogenase, Chain A, domain 1"/>
    <property type="match status" value="1"/>
</dbReference>
<dbReference type="InterPro" id="IPR016161">
    <property type="entry name" value="Ald_DH/histidinol_DH"/>
</dbReference>
<dbReference type="InterPro" id="IPR029510">
    <property type="entry name" value="Ald_DH_CS_GLU"/>
</dbReference>
<dbReference type="CDD" id="cd07099">
    <property type="entry name" value="ALDH_DDALDH"/>
    <property type="match status" value="1"/>
</dbReference>
<evidence type="ECO:0000256" key="1">
    <source>
        <dbReference type="ARBA" id="ARBA00009986"/>
    </source>
</evidence>
<dbReference type="GO" id="GO:0006081">
    <property type="term" value="P:aldehyde metabolic process"/>
    <property type="evidence" value="ECO:0007669"/>
    <property type="project" value="InterPro"/>
</dbReference>
<evidence type="ECO:0000313" key="9">
    <source>
        <dbReference type="Proteomes" id="UP000196475"/>
    </source>
</evidence>
<dbReference type="AlphaFoldDB" id="A0A1Y3PMV3"/>
<evidence type="ECO:0000256" key="2">
    <source>
        <dbReference type="ARBA" id="ARBA00023002"/>
    </source>
</evidence>
<dbReference type="Proteomes" id="UP000196475">
    <property type="component" value="Unassembled WGS sequence"/>
</dbReference>
<comment type="similarity">
    <text evidence="1 3 6">Belongs to the aldehyde dehydrogenase family.</text>
</comment>
<dbReference type="FunFam" id="3.40.309.10:FF:000009">
    <property type="entry name" value="Aldehyde dehydrogenase A"/>
    <property type="match status" value="1"/>
</dbReference>
<dbReference type="SUPFAM" id="SSF53720">
    <property type="entry name" value="ALDH-like"/>
    <property type="match status" value="1"/>
</dbReference>
<dbReference type="PROSITE" id="PS00687">
    <property type="entry name" value="ALDEHYDE_DEHYDR_GLU"/>
    <property type="match status" value="1"/>
</dbReference>
<evidence type="ECO:0000256" key="5">
    <source>
        <dbReference type="PROSITE-ProRule" id="PRU10007"/>
    </source>
</evidence>
<feature type="active site" evidence="4 5">
    <location>
        <position position="233"/>
    </location>
</feature>
<dbReference type="InterPro" id="IPR012394">
    <property type="entry name" value="Aldehyde_DH_NAD(P)"/>
</dbReference>
<sequence length="512" mass="56567">METLAAINPATGETLDEIPVTPIQACAGMVQDGRKAFEAWRQEPLSSRIEALRRLRAYIVDHLDELADVIARDTGKPKVEALTADILVVADAIHYVEKHAASILAPKKVKTPLTLIGKRSYISYHPRGVVLVISPWNYPFQLAMVPVISALAAGNSVILKPSEVTPLVGKMIEDLFQKVDFPDKVVQVAHGDGRVGAALVATAPDYIFFTGSVRTGKIIQQEAAKRLIPTTLELGGKDPMIVFADAHLERAAKGAVWGALTNSGQVCMSVERIYVEKPVYERFIHLLRQEVEALSQEMDAETTDLGSMTFPRQLDIVRDQVAEALSGGARLVCGLPPEQWKKGKGLHVQPMILTDLSPEMKIMREETFGPVLCVLPFEREEEVIHLANDSPYGLNASVWSGDLDKARRVADALVSGAVVINDVIVSVSNPHLPFGGVKESGIGRYHAEIGLQTFCHQKSIVLDKGKRRSEVHWFPYRGKWEPFRQLIKNHYGRRKNLAGFVRAYLDLLKLSK</sequence>
<keyword evidence="2 3" id="KW-0560">Oxidoreductase</keyword>
<dbReference type="InterPro" id="IPR016163">
    <property type="entry name" value="Ald_DH_C"/>
</dbReference>
<dbReference type="Gene3D" id="3.40.309.10">
    <property type="entry name" value="Aldehyde Dehydrogenase, Chain A, domain 2"/>
    <property type="match status" value="1"/>
</dbReference>
<dbReference type="InterPro" id="IPR016162">
    <property type="entry name" value="Ald_DH_N"/>
</dbReference>
<protein>
    <recommendedName>
        <fullName evidence="3">Aldehyde dehydrogenase</fullName>
    </recommendedName>
</protein>
<feature type="active site" evidence="4">
    <location>
        <position position="267"/>
    </location>
</feature>